<evidence type="ECO:0000256" key="5">
    <source>
        <dbReference type="ARBA" id="ARBA00022679"/>
    </source>
</evidence>
<dbReference type="Proteomes" id="UP000274922">
    <property type="component" value="Unassembled WGS sequence"/>
</dbReference>
<evidence type="ECO:0000256" key="9">
    <source>
        <dbReference type="ARBA" id="ARBA00029821"/>
    </source>
</evidence>
<proteinExistence type="inferred from homology"/>
<dbReference type="SUPFAM" id="SSF53335">
    <property type="entry name" value="S-adenosyl-L-methionine-dependent methyltransferases"/>
    <property type="match status" value="1"/>
</dbReference>
<dbReference type="GO" id="GO:0140956">
    <property type="term" value="F:histone H3K79 trimethyltransferase activity"/>
    <property type="evidence" value="ECO:0007669"/>
    <property type="project" value="UniProtKB-EC"/>
</dbReference>
<sequence>MSLRSSSPLSSPRSGASRGDGRLRERRRRRLETRPGYVVVPDLGEPPSSPTRRHESGLVHSATMVARALASKYKPLDKNSDLITIELFYPCPNAKERYTLAYPTTAGEYNPVHDIYTTVPLILENCVTEAYASRFGTNRHGILRSIMKACHTKDPHGLASAIEDYNDEMQHYWSALSLPDDTFVPFLAQSASYDLVVHMMEQSYARTVAPFADALNHYTGFSNNVYGEIKHRLVAQIMNTVKLKPGMVYLDMGSGIGNTVLQVAAEHNCESWGIEVMETPAALADSQRRDFTERVRLYNKPCGTISLLHGDFLNTPAIDAVIQRADVILVNNYAFSAELNHQILAKLLDVKNTVKIVTLKAFVAVERRLSARRVDAIESIFRVTEHYFGKSCVSWTNEGGSFFVHTVDRASG</sequence>
<dbReference type="AlphaFoldDB" id="A0A4P9X3D8"/>
<keyword evidence="7 11" id="KW-0156">Chromatin regulator</keyword>
<evidence type="ECO:0000256" key="6">
    <source>
        <dbReference type="ARBA" id="ARBA00022691"/>
    </source>
</evidence>
<dbReference type="PANTHER" id="PTHR21451:SF0">
    <property type="entry name" value="HISTONE-LYSINE N-METHYLTRANSFERASE, H3 LYSINE-79 SPECIFIC"/>
    <property type="match status" value="1"/>
</dbReference>
<dbReference type="PROSITE" id="PS51569">
    <property type="entry name" value="DOT1"/>
    <property type="match status" value="1"/>
</dbReference>
<evidence type="ECO:0000256" key="4">
    <source>
        <dbReference type="ARBA" id="ARBA00022603"/>
    </source>
</evidence>
<keyword evidence="4 11" id="KW-0489">Methyltransferase</keyword>
<keyword evidence="5 11" id="KW-0808">Transferase</keyword>
<comment type="miscellaneous">
    <text evidence="11">In contrast to other lysine histone methyltransferases, it does not contain a SET domain, suggesting the existence of another mechanism for methylation of lysine residues of histones.</text>
</comment>
<protein>
    <recommendedName>
        <fullName evidence="3 11">Histone-lysine N-methyltransferase, H3 lysine-79 specific</fullName>
        <ecNumber evidence="2 11">2.1.1.360</ecNumber>
    </recommendedName>
    <alternativeName>
        <fullName evidence="9 11">Histone H3-K79 methyltransferase</fullName>
    </alternativeName>
</protein>
<accession>A0A4P9X3D8</accession>
<dbReference type="PANTHER" id="PTHR21451">
    <property type="entry name" value="HISTONE H3 METHYLTRANSFERASE"/>
    <property type="match status" value="1"/>
</dbReference>
<reference evidence="15" key="1">
    <citation type="journal article" date="2018" name="Nat. Microbiol.">
        <title>Leveraging single-cell genomics to expand the fungal tree of life.</title>
        <authorList>
            <person name="Ahrendt S.R."/>
            <person name="Quandt C.A."/>
            <person name="Ciobanu D."/>
            <person name="Clum A."/>
            <person name="Salamov A."/>
            <person name="Andreopoulos B."/>
            <person name="Cheng J.F."/>
            <person name="Woyke T."/>
            <person name="Pelin A."/>
            <person name="Henrissat B."/>
            <person name="Reynolds N.K."/>
            <person name="Benny G.L."/>
            <person name="Smith M.E."/>
            <person name="James T.Y."/>
            <person name="Grigoriev I.V."/>
        </authorList>
    </citation>
    <scope>NUCLEOTIDE SEQUENCE [LARGE SCALE GENOMIC DNA]</scope>
    <source>
        <strain evidence="15">ATCC 52028</strain>
    </source>
</reference>
<evidence type="ECO:0000256" key="11">
    <source>
        <dbReference type="RuleBase" id="RU271113"/>
    </source>
</evidence>
<evidence type="ECO:0000256" key="10">
    <source>
        <dbReference type="ARBA" id="ARBA00047770"/>
    </source>
</evidence>
<comment type="function">
    <text evidence="11">Histone methyltransferase that specifically trimethylates histone H3 to form H3K79me3. This methylation is required for telomere silencing and for the pachytene checkpoint during the meiotic cell cycle by allowing the recruitment of RAD9 to double strand breaks. Nucleosomes are preferred as substrate compared to free histone.</text>
</comment>
<keyword evidence="8 11" id="KW-0539">Nucleus</keyword>
<feature type="region of interest" description="Disordered" evidence="12">
    <location>
        <begin position="1"/>
        <end position="57"/>
    </location>
</feature>
<organism evidence="14 15">
    <name type="scientific">Caulochytrium protostelioides</name>
    <dbReference type="NCBI Taxonomy" id="1555241"/>
    <lineage>
        <taxon>Eukaryota</taxon>
        <taxon>Fungi</taxon>
        <taxon>Fungi incertae sedis</taxon>
        <taxon>Chytridiomycota</taxon>
        <taxon>Chytridiomycota incertae sedis</taxon>
        <taxon>Chytridiomycetes</taxon>
        <taxon>Caulochytriales</taxon>
        <taxon>Caulochytriaceae</taxon>
        <taxon>Caulochytrium</taxon>
    </lineage>
</organism>
<feature type="domain" description="DOT1" evidence="13">
    <location>
        <begin position="96"/>
        <end position="412"/>
    </location>
</feature>
<dbReference type="FunFam" id="3.40.50.150:FF:000033">
    <property type="entry name" value="Histone-lysine N-methyltransferase, H3 lysine-79 specific"/>
    <property type="match status" value="1"/>
</dbReference>
<dbReference type="Pfam" id="PF08123">
    <property type="entry name" value="DOT1"/>
    <property type="match status" value="1"/>
</dbReference>
<evidence type="ECO:0000313" key="14">
    <source>
        <dbReference type="EMBL" id="RKO99524.1"/>
    </source>
</evidence>
<keyword evidence="6 11" id="KW-0949">S-adenosyl-L-methionine</keyword>
<dbReference type="InterPro" id="IPR025789">
    <property type="entry name" value="DOT1_dom"/>
</dbReference>
<dbReference type="STRING" id="1555241.A0A4P9X3D8"/>
<dbReference type="InterPro" id="IPR030445">
    <property type="entry name" value="H3-K79_meTrfase"/>
</dbReference>
<keyword evidence="15" id="KW-1185">Reference proteome</keyword>
<dbReference type="GO" id="GO:0000077">
    <property type="term" value="P:DNA damage checkpoint signaling"/>
    <property type="evidence" value="ECO:0007669"/>
    <property type="project" value="TreeGrafter"/>
</dbReference>
<dbReference type="GO" id="GO:0005634">
    <property type="term" value="C:nucleus"/>
    <property type="evidence" value="ECO:0007669"/>
    <property type="project" value="UniProtKB-SubCell"/>
</dbReference>
<dbReference type="OrthoDB" id="443402at2759"/>
<name>A0A4P9X3D8_9FUNG</name>
<comment type="subcellular location">
    <subcellularLocation>
        <location evidence="1 11">Nucleus</location>
    </subcellularLocation>
</comment>
<dbReference type="GO" id="GO:0032259">
    <property type="term" value="P:methylation"/>
    <property type="evidence" value="ECO:0007669"/>
    <property type="project" value="UniProtKB-KW"/>
</dbReference>
<dbReference type="Gene3D" id="3.40.50.150">
    <property type="entry name" value="Vaccinia Virus protein VP39"/>
    <property type="match status" value="1"/>
</dbReference>
<dbReference type="CDD" id="cd02440">
    <property type="entry name" value="AdoMet_MTases"/>
    <property type="match status" value="1"/>
</dbReference>
<evidence type="ECO:0000256" key="1">
    <source>
        <dbReference type="ARBA" id="ARBA00004123"/>
    </source>
</evidence>
<dbReference type="Gene3D" id="1.10.260.170">
    <property type="match status" value="1"/>
</dbReference>
<evidence type="ECO:0000256" key="7">
    <source>
        <dbReference type="ARBA" id="ARBA00022853"/>
    </source>
</evidence>
<feature type="compositionally biased region" description="Low complexity" evidence="12">
    <location>
        <begin position="1"/>
        <end position="14"/>
    </location>
</feature>
<evidence type="ECO:0000256" key="8">
    <source>
        <dbReference type="ARBA" id="ARBA00023242"/>
    </source>
</evidence>
<dbReference type="EC" id="2.1.1.360" evidence="2 11"/>
<comment type="catalytic activity">
    <reaction evidence="10 11">
        <text>L-lysyl(79)-[histone H3] + 3 S-adenosyl-L-methionine = N(6),N(6),N(6)-trimethyl-L-lysyl(79)-[histone H3] + 3 S-adenosyl-L-homocysteine + 3 H(+)</text>
        <dbReference type="Rhea" id="RHEA:60328"/>
        <dbReference type="Rhea" id="RHEA-COMP:15549"/>
        <dbReference type="Rhea" id="RHEA-COMP:15552"/>
        <dbReference type="ChEBI" id="CHEBI:15378"/>
        <dbReference type="ChEBI" id="CHEBI:29969"/>
        <dbReference type="ChEBI" id="CHEBI:57856"/>
        <dbReference type="ChEBI" id="CHEBI:59789"/>
        <dbReference type="ChEBI" id="CHEBI:61961"/>
        <dbReference type="EC" id="2.1.1.360"/>
    </reaction>
</comment>
<comment type="similarity">
    <text evidence="11">Belongs to the class I-like SAM-binding methyltransferase superfamily. DOT1 family.</text>
</comment>
<evidence type="ECO:0000259" key="13">
    <source>
        <dbReference type="PROSITE" id="PS51569"/>
    </source>
</evidence>
<evidence type="ECO:0000313" key="15">
    <source>
        <dbReference type="Proteomes" id="UP000274922"/>
    </source>
</evidence>
<dbReference type="GO" id="GO:0006281">
    <property type="term" value="P:DNA repair"/>
    <property type="evidence" value="ECO:0007669"/>
    <property type="project" value="TreeGrafter"/>
</dbReference>
<evidence type="ECO:0000256" key="3">
    <source>
        <dbReference type="ARBA" id="ARBA00020987"/>
    </source>
</evidence>
<evidence type="ECO:0000256" key="12">
    <source>
        <dbReference type="SAM" id="MobiDB-lite"/>
    </source>
</evidence>
<gene>
    <name evidence="14" type="ORF">CXG81DRAFT_14381</name>
</gene>
<dbReference type="InterPro" id="IPR029063">
    <property type="entry name" value="SAM-dependent_MTases_sf"/>
</dbReference>
<dbReference type="EMBL" id="ML014279">
    <property type="protein sequence ID" value="RKO99524.1"/>
    <property type="molecule type" value="Genomic_DNA"/>
</dbReference>
<evidence type="ECO:0000256" key="2">
    <source>
        <dbReference type="ARBA" id="ARBA00012190"/>
    </source>
</evidence>